<feature type="region of interest" description="Disordered" evidence="1">
    <location>
        <begin position="91"/>
        <end position="114"/>
    </location>
</feature>
<evidence type="ECO:0000313" key="2">
    <source>
        <dbReference type="EMBL" id="GAA2496099.1"/>
    </source>
</evidence>
<reference evidence="2 3" key="1">
    <citation type="journal article" date="2019" name="Int. J. Syst. Evol. Microbiol.">
        <title>The Global Catalogue of Microorganisms (GCM) 10K type strain sequencing project: providing services to taxonomists for standard genome sequencing and annotation.</title>
        <authorList>
            <consortium name="The Broad Institute Genomics Platform"/>
            <consortium name="The Broad Institute Genome Sequencing Center for Infectious Disease"/>
            <person name="Wu L."/>
            <person name="Ma J."/>
        </authorList>
    </citation>
    <scope>NUCLEOTIDE SEQUENCE [LARGE SCALE GENOMIC DNA]</scope>
    <source>
        <strain evidence="2 3">JCM 5062</strain>
    </source>
</reference>
<comment type="caution">
    <text evidence="2">The sequence shown here is derived from an EMBL/GenBank/DDBJ whole genome shotgun (WGS) entry which is preliminary data.</text>
</comment>
<gene>
    <name evidence="2" type="ORF">GCM10010393_30200</name>
</gene>
<protein>
    <submittedName>
        <fullName evidence="2">Uncharacterized protein</fullName>
    </submittedName>
</protein>
<feature type="region of interest" description="Disordered" evidence="1">
    <location>
        <begin position="1"/>
        <end position="58"/>
    </location>
</feature>
<feature type="compositionally biased region" description="Gly residues" evidence="1">
    <location>
        <begin position="45"/>
        <end position="56"/>
    </location>
</feature>
<accession>A0ABN3M607</accession>
<name>A0ABN3M607_9ACTN</name>
<keyword evidence="3" id="KW-1185">Reference proteome</keyword>
<dbReference type="EMBL" id="BAAASR010000016">
    <property type="protein sequence ID" value="GAA2496099.1"/>
    <property type="molecule type" value="Genomic_DNA"/>
</dbReference>
<feature type="compositionally biased region" description="Basic and acidic residues" evidence="1">
    <location>
        <begin position="105"/>
        <end position="114"/>
    </location>
</feature>
<proteinExistence type="predicted"/>
<evidence type="ECO:0000256" key="1">
    <source>
        <dbReference type="SAM" id="MobiDB-lite"/>
    </source>
</evidence>
<evidence type="ECO:0000313" key="3">
    <source>
        <dbReference type="Proteomes" id="UP001499942"/>
    </source>
</evidence>
<sequence>MKNSSAICSIERLLSPPSVAGGRSGEEEADGSEVSSTSEREVMGSPGGEGYNGSRGYGPVTYGDVSMAAVRHAARGLGKVAPEWPPILGVVGQRGPQASSTPPDVLKHCKEPHL</sequence>
<organism evidence="2 3">
    <name type="scientific">Streptomyces gobitricini</name>
    <dbReference type="NCBI Taxonomy" id="68211"/>
    <lineage>
        <taxon>Bacteria</taxon>
        <taxon>Bacillati</taxon>
        <taxon>Actinomycetota</taxon>
        <taxon>Actinomycetes</taxon>
        <taxon>Kitasatosporales</taxon>
        <taxon>Streptomycetaceae</taxon>
        <taxon>Streptomyces</taxon>
    </lineage>
</organism>
<dbReference type="Proteomes" id="UP001499942">
    <property type="component" value="Unassembled WGS sequence"/>
</dbReference>